<dbReference type="InterPro" id="IPR024370">
    <property type="entry name" value="PBP_domain"/>
</dbReference>
<protein>
    <submittedName>
        <fullName evidence="3">Phosphate ABC transporter substrate-binding protein</fullName>
    </submittedName>
</protein>
<gene>
    <name evidence="3" type="ORF">HH214_05130</name>
</gene>
<dbReference type="PANTHER" id="PTHR30570:SF1">
    <property type="entry name" value="PHOSPHATE-BINDING PROTEIN PSTS"/>
    <property type="match status" value="1"/>
</dbReference>
<evidence type="ECO:0000256" key="1">
    <source>
        <dbReference type="ARBA" id="ARBA00022729"/>
    </source>
</evidence>
<evidence type="ECO:0000259" key="2">
    <source>
        <dbReference type="Pfam" id="PF12849"/>
    </source>
</evidence>
<dbReference type="Pfam" id="PF12849">
    <property type="entry name" value="PBP_like_2"/>
    <property type="match status" value="1"/>
</dbReference>
<accession>A0A7L5DYL7</accession>
<dbReference type="AlphaFoldDB" id="A0A7L5DYL7"/>
<evidence type="ECO:0000313" key="3">
    <source>
        <dbReference type="EMBL" id="QJD95298.1"/>
    </source>
</evidence>
<dbReference type="RefSeq" id="WP_169606315.1">
    <property type="nucleotide sequence ID" value="NZ_CP051682.1"/>
</dbReference>
<keyword evidence="4" id="KW-1185">Reference proteome</keyword>
<sequence length="308" mass="34105">MKNSIVVIIGCILVLVGFEMCRQKEVHQQAKPKGTDDFTSGVAQFVADESFQPILDEELFVYKAMFPEAKPQVVYKSENDALRLFLNDSIRVAILSRELKPAEVKILSDRTLAPEINCFAIDAVTLIVNQQSADTTISVNQLKAALNGKGMTDKSIVFDNPNSSLVRYLKELSGSKDLNARNIYALKSNKDVIAYVSQHPQAIGIVGFSWLDDPDEDYAAAVAKVKIVGVKDESNKKAPNEYFKPSQETLALKQYPLSRRLYMINSSGKMGLGTGFATFLASERGQRIILKSGLLPDSIPQRQINIKK</sequence>
<dbReference type="Gene3D" id="3.40.190.10">
    <property type="entry name" value="Periplasmic binding protein-like II"/>
    <property type="match status" value="2"/>
</dbReference>
<keyword evidence="1" id="KW-0732">Signal</keyword>
<proteinExistence type="predicted"/>
<dbReference type="KEGG" id="mrob:HH214_05130"/>
<reference evidence="3 4" key="1">
    <citation type="submission" date="2020-04" db="EMBL/GenBank/DDBJ databases">
        <title>Genome sequencing of novel species.</title>
        <authorList>
            <person name="Heo J."/>
            <person name="Kim S.-J."/>
            <person name="Kim J.-S."/>
            <person name="Hong S.-B."/>
            <person name="Kwon S.-W."/>
        </authorList>
    </citation>
    <scope>NUCLEOTIDE SEQUENCE [LARGE SCALE GENOMIC DNA]</scope>
    <source>
        <strain evidence="3 4">F39-2</strain>
    </source>
</reference>
<name>A0A7L5DYL7_9SPHI</name>
<dbReference type="SUPFAM" id="SSF53850">
    <property type="entry name" value="Periplasmic binding protein-like II"/>
    <property type="match status" value="1"/>
</dbReference>
<feature type="domain" description="PBP" evidence="2">
    <location>
        <begin position="43"/>
        <end position="283"/>
    </location>
</feature>
<dbReference type="PANTHER" id="PTHR30570">
    <property type="entry name" value="PERIPLASMIC PHOSPHATE BINDING COMPONENT OF PHOSPHATE ABC TRANSPORTER"/>
    <property type="match status" value="1"/>
</dbReference>
<dbReference type="InterPro" id="IPR050811">
    <property type="entry name" value="Phosphate_ABC_transporter"/>
</dbReference>
<dbReference type="EMBL" id="CP051682">
    <property type="protein sequence ID" value="QJD95298.1"/>
    <property type="molecule type" value="Genomic_DNA"/>
</dbReference>
<organism evidence="3 4">
    <name type="scientific">Mucilaginibacter robiniae</name>
    <dbReference type="NCBI Taxonomy" id="2728022"/>
    <lineage>
        <taxon>Bacteria</taxon>
        <taxon>Pseudomonadati</taxon>
        <taxon>Bacteroidota</taxon>
        <taxon>Sphingobacteriia</taxon>
        <taxon>Sphingobacteriales</taxon>
        <taxon>Sphingobacteriaceae</taxon>
        <taxon>Mucilaginibacter</taxon>
    </lineage>
</organism>
<evidence type="ECO:0000313" key="4">
    <source>
        <dbReference type="Proteomes" id="UP000503278"/>
    </source>
</evidence>
<dbReference type="Proteomes" id="UP000503278">
    <property type="component" value="Chromosome"/>
</dbReference>